<dbReference type="EMBL" id="CM047580">
    <property type="protein sequence ID" value="KAI9923171.1"/>
    <property type="molecule type" value="Genomic_DNA"/>
</dbReference>
<protein>
    <submittedName>
        <fullName evidence="1">Uncharacterized protein</fullName>
    </submittedName>
</protein>
<accession>A0ACC0WY51</accession>
<gene>
    <name evidence="1" type="ORF">PsorP6_000728</name>
</gene>
<evidence type="ECO:0000313" key="2">
    <source>
        <dbReference type="Proteomes" id="UP001163321"/>
    </source>
</evidence>
<reference evidence="1 2" key="1">
    <citation type="journal article" date="2022" name="bioRxiv">
        <title>The genome of the oomycete Peronosclerospora sorghi, a cosmopolitan pathogen of maize and sorghum, is inflated with dispersed pseudogenes.</title>
        <authorList>
            <person name="Fletcher K."/>
            <person name="Martin F."/>
            <person name="Isakeit T."/>
            <person name="Cavanaugh K."/>
            <person name="Magill C."/>
            <person name="Michelmore R."/>
        </authorList>
    </citation>
    <scope>NUCLEOTIDE SEQUENCE [LARGE SCALE GENOMIC DNA]</scope>
    <source>
        <strain evidence="1">P6</strain>
    </source>
</reference>
<proteinExistence type="predicted"/>
<name>A0ACC0WY51_9STRA</name>
<comment type="caution">
    <text evidence="1">The sequence shown here is derived from an EMBL/GenBank/DDBJ whole genome shotgun (WGS) entry which is preliminary data.</text>
</comment>
<organism evidence="1 2">
    <name type="scientific">Peronosclerospora sorghi</name>
    <dbReference type="NCBI Taxonomy" id="230839"/>
    <lineage>
        <taxon>Eukaryota</taxon>
        <taxon>Sar</taxon>
        <taxon>Stramenopiles</taxon>
        <taxon>Oomycota</taxon>
        <taxon>Peronosporomycetes</taxon>
        <taxon>Peronosporales</taxon>
        <taxon>Peronosporaceae</taxon>
        <taxon>Peronosclerospora</taxon>
    </lineage>
</organism>
<sequence>MYDMLSGIKAELLSSVCENESDFLNAWSEIQFWGEPISVEAQVEWLRYFLKKALEDAEFSPDDAKVSEVVGAQPQSMDDLIKLWGLQSNKMVQEREGLLGKELGDVAKERVRNMAIGSVRLQQHISYAQWSKVSTSSDDELSSLLKKDDELLNALDVNPAVAKKYALWILDKEVNLPEIPVIIDMAIGGAYFKVFKERKAFKKIKIST</sequence>
<keyword evidence="2" id="KW-1185">Reference proteome</keyword>
<dbReference type="Proteomes" id="UP001163321">
    <property type="component" value="Chromosome 1"/>
</dbReference>
<evidence type="ECO:0000313" key="1">
    <source>
        <dbReference type="EMBL" id="KAI9923171.1"/>
    </source>
</evidence>